<protein>
    <recommendedName>
        <fullName evidence="1">ESAT-6-like protein</fullName>
    </recommendedName>
</protein>
<comment type="caution">
    <text evidence="2">The sequence shown here is derived from an EMBL/GenBank/DDBJ whole genome shotgun (WGS) entry which is preliminary data.</text>
</comment>
<comment type="similarity">
    <text evidence="1">Belongs to the WXG100 family.</text>
</comment>
<dbReference type="Pfam" id="PF06013">
    <property type="entry name" value="WXG100"/>
    <property type="match status" value="1"/>
</dbReference>
<dbReference type="Gene3D" id="1.10.287.1060">
    <property type="entry name" value="ESAT-6-like"/>
    <property type="match status" value="1"/>
</dbReference>
<keyword evidence="3" id="KW-1185">Reference proteome</keyword>
<dbReference type="Proteomes" id="UP000251891">
    <property type="component" value="Unassembled WGS sequence"/>
</dbReference>
<dbReference type="NCBIfam" id="TIGR03930">
    <property type="entry name" value="WXG100_ESAT6"/>
    <property type="match status" value="1"/>
</dbReference>
<evidence type="ECO:0000313" key="3">
    <source>
        <dbReference type="Proteomes" id="UP000251891"/>
    </source>
</evidence>
<name>A0A365GX96_9ACTN</name>
<dbReference type="InterPro" id="IPR036689">
    <property type="entry name" value="ESAT-6-like_sf"/>
</dbReference>
<proteinExistence type="inferred from homology"/>
<dbReference type="InterPro" id="IPR010310">
    <property type="entry name" value="T7SS_ESAT-6-like"/>
</dbReference>
<evidence type="ECO:0000313" key="2">
    <source>
        <dbReference type="EMBL" id="RAY11454.1"/>
    </source>
</evidence>
<organism evidence="2 3">
    <name type="scientific">Actinomadura craniellae</name>
    <dbReference type="NCBI Taxonomy" id="2231787"/>
    <lineage>
        <taxon>Bacteria</taxon>
        <taxon>Bacillati</taxon>
        <taxon>Actinomycetota</taxon>
        <taxon>Actinomycetes</taxon>
        <taxon>Streptosporangiales</taxon>
        <taxon>Thermomonosporaceae</taxon>
        <taxon>Actinomadura</taxon>
    </lineage>
</organism>
<sequence length="95" mass="10376">MKQAAGKVQAAHGQINKIKNQLHGHQAELMGAWKGESAVAFAKVFQLFDSEFAKVLQDLNIIHQKLVDTQLKYQAAEGEKNQTISPLHGLLNGGV</sequence>
<evidence type="ECO:0000256" key="1">
    <source>
        <dbReference type="RuleBase" id="RU362001"/>
    </source>
</evidence>
<accession>A0A365GX96</accession>
<dbReference type="RefSeq" id="WP_111871354.1">
    <property type="nucleotide sequence ID" value="NZ_QLYX01000018.1"/>
</dbReference>
<dbReference type="AlphaFoldDB" id="A0A365GX96"/>
<dbReference type="SUPFAM" id="SSF140453">
    <property type="entry name" value="EsxAB dimer-like"/>
    <property type="match status" value="1"/>
</dbReference>
<dbReference type="OrthoDB" id="3729127at2"/>
<reference evidence="2 3" key="1">
    <citation type="submission" date="2018-06" db="EMBL/GenBank/DDBJ databases">
        <title>Actinomadura craniellae sp. nov. isolated from marine sponge Craniella sp.</title>
        <authorList>
            <person name="Li L."/>
            <person name="Xu Q.H."/>
            <person name="Lin H.W."/>
            <person name="Lu Y.H."/>
        </authorList>
    </citation>
    <scope>NUCLEOTIDE SEQUENCE [LARGE SCALE GENOMIC DNA]</scope>
    <source>
        <strain evidence="2 3">LHW63021</strain>
    </source>
</reference>
<gene>
    <name evidence="2" type="ORF">DPM19_29535</name>
</gene>
<dbReference type="EMBL" id="QLYX01000018">
    <property type="protein sequence ID" value="RAY11454.1"/>
    <property type="molecule type" value="Genomic_DNA"/>
</dbReference>